<feature type="transmembrane region" description="Helical" evidence="1">
    <location>
        <begin position="224"/>
        <end position="244"/>
    </location>
</feature>
<name>A0A372MK96_9SPIR</name>
<reference evidence="2 3" key="2">
    <citation type="submission" date="2018-09" db="EMBL/GenBank/DDBJ databases">
        <title>Genome of Sphaerochaeta halotolerans strain 4-11.</title>
        <authorList>
            <person name="Nazina T.N."/>
            <person name="Sokolova D.S."/>
        </authorList>
    </citation>
    <scope>NUCLEOTIDE SEQUENCE [LARGE SCALE GENOMIC DNA]</scope>
    <source>
        <strain evidence="2 3">4-11</strain>
    </source>
</reference>
<protein>
    <recommendedName>
        <fullName evidence="4">DUF4153 domain-containing protein</fullName>
    </recommendedName>
</protein>
<feature type="transmembrane region" description="Helical" evidence="1">
    <location>
        <begin position="124"/>
        <end position="142"/>
    </location>
</feature>
<sequence>MKSILSLWKEQVLSKEEQSPSSTEKLKKQAQLQRELEETLPRDEATLLSLYRMGARFSLVEEPHRQAVPKLFIMLLVSQLIISQIPTFLGYPFDDPTMFFYGLNLPILVILFLTLYLAKDRKALLGYLSFLGILALLMNLQFSMTGIEETQTKILALIHLPLLLVVSLAIPTQKGTLQERMSRHIRLTGEVLLLSFLLACAVFVVTMLTFVLFEAVGVHVEDRLAPFVVTGILALLPLSARYLLQYKGNQMAVLTRLLATIFLPVITVVMITFLTALVVGRLPITEDRNLLLIIDVLLALVLMMILYATGLLESEQTSAFYRGVLITGALAAIGIDLFALVAIGGRFLQYGLSPNRLAVLAENLLLLANLGSLVVTLLRRRSFIRIQSIFMVVYALWFLIVVLLFGPLFGYI</sequence>
<keyword evidence="1" id="KW-0472">Membrane</keyword>
<evidence type="ECO:0000313" key="3">
    <source>
        <dbReference type="Proteomes" id="UP000264002"/>
    </source>
</evidence>
<evidence type="ECO:0000256" key="1">
    <source>
        <dbReference type="SAM" id="Phobius"/>
    </source>
</evidence>
<feature type="transmembrane region" description="Helical" evidence="1">
    <location>
        <begin position="99"/>
        <end position="117"/>
    </location>
</feature>
<dbReference type="RefSeq" id="WP_117329205.1">
    <property type="nucleotide sequence ID" value="NZ_QUWK01000002.1"/>
</dbReference>
<organism evidence="2 3">
    <name type="scientific">Sphaerochaeta halotolerans</name>
    <dbReference type="NCBI Taxonomy" id="2293840"/>
    <lineage>
        <taxon>Bacteria</taxon>
        <taxon>Pseudomonadati</taxon>
        <taxon>Spirochaetota</taxon>
        <taxon>Spirochaetia</taxon>
        <taxon>Spirochaetales</taxon>
        <taxon>Sphaerochaetaceae</taxon>
        <taxon>Sphaerochaeta</taxon>
    </lineage>
</organism>
<gene>
    <name evidence="2" type="ORF">DYP60_02040</name>
</gene>
<feature type="transmembrane region" description="Helical" evidence="1">
    <location>
        <begin position="154"/>
        <end position="170"/>
    </location>
</feature>
<dbReference type="AlphaFoldDB" id="A0A372MK96"/>
<keyword evidence="1" id="KW-1133">Transmembrane helix</keyword>
<accession>A0A372MK96</accession>
<feature type="transmembrane region" description="Helical" evidence="1">
    <location>
        <begin position="290"/>
        <end position="312"/>
    </location>
</feature>
<feature type="transmembrane region" description="Helical" evidence="1">
    <location>
        <begin position="390"/>
        <end position="411"/>
    </location>
</feature>
<comment type="caution">
    <text evidence="2">The sequence shown here is derived from an EMBL/GenBank/DDBJ whole genome shotgun (WGS) entry which is preliminary data.</text>
</comment>
<keyword evidence="1" id="KW-0812">Transmembrane</keyword>
<feature type="transmembrane region" description="Helical" evidence="1">
    <location>
        <begin position="324"/>
        <end position="345"/>
    </location>
</feature>
<evidence type="ECO:0008006" key="4">
    <source>
        <dbReference type="Google" id="ProtNLM"/>
    </source>
</evidence>
<feature type="transmembrane region" description="Helical" evidence="1">
    <location>
        <begin position="357"/>
        <end position="378"/>
    </location>
</feature>
<proteinExistence type="predicted"/>
<evidence type="ECO:0000313" key="2">
    <source>
        <dbReference type="EMBL" id="RFU95808.1"/>
    </source>
</evidence>
<dbReference type="Proteomes" id="UP000264002">
    <property type="component" value="Unassembled WGS sequence"/>
</dbReference>
<feature type="transmembrane region" description="Helical" evidence="1">
    <location>
        <begin position="71"/>
        <end position="93"/>
    </location>
</feature>
<feature type="transmembrane region" description="Helical" evidence="1">
    <location>
        <begin position="256"/>
        <end position="278"/>
    </location>
</feature>
<dbReference type="EMBL" id="QUWK01000002">
    <property type="protein sequence ID" value="RFU95808.1"/>
    <property type="molecule type" value="Genomic_DNA"/>
</dbReference>
<keyword evidence="3" id="KW-1185">Reference proteome</keyword>
<feature type="transmembrane region" description="Helical" evidence="1">
    <location>
        <begin position="191"/>
        <end position="212"/>
    </location>
</feature>
<reference evidence="3" key="1">
    <citation type="submission" date="2018-08" db="EMBL/GenBank/DDBJ databases">
        <authorList>
            <person name="Grouzdev D.S."/>
            <person name="Krutkina M.S."/>
        </authorList>
    </citation>
    <scope>NUCLEOTIDE SEQUENCE [LARGE SCALE GENOMIC DNA]</scope>
    <source>
        <strain evidence="3">4-11</strain>
    </source>
</reference>